<reference evidence="3" key="1">
    <citation type="submission" date="2022-01" db="EMBL/GenBank/DDBJ databases">
        <authorList>
            <person name="King R."/>
        </authorList>
    </citation>
    <scope>NUCLEOTIDE SEQUENCE</scope>
</reference>
<dbReference type="PANTHER" id="PTHR34923:SF1">
    <property type="entry name" value="SMALL INTEGRAL MEMBRANE PROTEIN 20"/>
    <property type="match status" value="1"/>
</dbReference>
<sequence>MAVTQKVYSTKMSKMNADEFQKLRKKAAKPTWTGWRYAALIGGLVGAVTLTLYPIAIEPIMNPQKYKDIQKKTRASVNQEQVQPGNMRVWSDPFKPLPNKYDKEDE</sequence>
<feature type="region of interest" description="Disordered" evidence="1">
    <location>
        <begin position="77"/>
        <end position="106"/>
    </location>
</feature>
<keyword evidence="2" id="KW-1133">Transmembrane helix</keyword>
<gene>
    <name evidence="3" type="ORF">CHIRRI_LOCUS5251</name>
</gene>
<keyword evidence="2" id="KW-0472">Membrane</keyword>
<dbReference type="PANTHER" id="PTHR34923">
    <property type="entry name" value="SMALL INTEGRAL MEMBRANE PROTEIN 20"/>
    <property type="match status" value="1"/>
</dbReference>
<proteinExistence type="predicted"/>
<dbReference type="EMBL" id="OU895878">
    <property type="protein sequence ID" value="CAG9802339.1"/>
    <property type="molecule type" value="Genomic_DNA"/>
</dbReference>
<evidence type="ECO:0000313" key="3">
    <source>
        <dbReference type="EMBL" id="CAG9802339.1"/>
    </source>
</evidence>
<evidence type="ECO:0000313" key="4">
    <source>
        <dbReference type="Proteomes" id="UP001153620"/>
    </source>
</evidence>
<dbReference type="GO" id="GO:0005743">
    <property type="term" value="C:mitochondrial inner membrane"/>
    <property type="evidence" value="ECO:0007669"/>
    <property type="project" value="TreeGrafter"/>
</dbReference>
<name>A0A9N9RSQ6_9DIPT</name>
<organism evidence="3 4">
    <name type="scientific">Chironomus riparius</name>
    <dbReference type="NCBI Taxonomy" id="315576"/>
    <lineage>
        <taxon>Eukaryota</taxon>
        <taxon>Metazoa</taxon>
        <taxon>Ecdysozoa</taxon>
        <taxon>Arthropoda</taxon>
        <taxon>Hexapoda</taxon>
        <taxon>Insecta</taxon>
        <taxon>Pterygota</taxon>
        <taxon>Neoptera</taxon>
        <taxon>Endopterygota</taxon>
        <taxon>Diptera</taxon>
        <taxon>Nematocera</taxon>
        <taxon>Chironomoidea</taxon>
        <taxon>Chironomidae</taxon>
        <taxon>Chironominae</taxon>
        <taxon>Chironomus</taxon>
    </lineage>
</organism>
<evidence type="ECO:0000256" key="2">
    <source>
        <dbReference type="SAM" id="Phobius"/>
    </source>
</evidence>
<dbReference type="GO" id="GO:0033617">
    <property type="term" value="P:mitochondrial respiratory chain complex IV assembly"/>
    <property type="evidence" value="ECO:0007669"/>
    <property type="project" value="InterPro"/>
</dbReference>
<dbReference type="InterPro" id="IPR027917">
    <property type="entry name" value="MITRAC7/Phoenixin"/>
</dbReference>
<protein>
    <submittedName>
        <fullName evidence="3">Uncharacterized protein</fullName>
    </submittedName>
</protein>
<dbReference type="Pfam" id="PF15061">
    <property type="entry name" value="MITRAC7_Phoenixin"/>
    <property type="match status" value="1"/>
</dbReference>
<dbReference type="AlphaFoldDB" id="A0A9N9RSQ6"/>
<dbReference type="Proteomes" id="UP001153620">
    <property type="component" value="Chromosome 2"/>
</dbReference>
<dbReference type="OrthoDB" id="8755372at2759"/>
<keyword evidence="4" id="KW-1185">Reference proteome</keyword>
<reference evidence="3" key="2">
    <citation type="submission" date="2022-10" db="EMBL/GenBank/DDBJ databases">
        <authorList>
            <consortium name="ENA_rothamsted_submissions"/>
            <consortium name="culmorum"/>
            <person name="King R."/>
        </authorList>
    </citation>
    <scope>NUCLEOTIDE SEQUENCE</scope>
</reference>
<evidence type="ECO:0000256" key="1">
    <source>
        <dbReference type="SAM" id="MobiDB-lite"/>
    </source>
</evidence>
<accession>A0A9N9RSQ6</accession>
<feature type="transmembrane region" description="Helical" evidence="2">
    <location>
        <begin position="35"/>
        <end position="57"/>
    </location>
</feature>
<keyword evidence="2" id="KW-0812">Transmembrane</keyword>